<evidence type="ECO:0000313" key="6">
    <source>
        <dbReference type="Proteomes" id="UP001196068"/>
    </source>
</evidence>
<keyword evidence="6" id="KW-1185">Reference proteome</keyword>
<comment type="caution">
    <text evidence="5">The sequence shown here is derived from an EMBL/GenBank/DDBJ whole genome shotgun (WGS) entry which is preliminary data.</text>
</comment>
<evidence type="ECO:0000259" key="4">
    <source>
        <dbReference type="PROSITE" id="PS50995"/>
    </source>
</evidence>
<dbReference type="RefSeq" id="WP_211875115.1">
    <property type="nucleotide sequence ID" value="NZ_JAAEDH010000016.1"/>
</dbReference>
<feature type="domain" description="HTH marR-type" evidence="4">
    <location>
        <begin position="20"/>
        <end position="152"/>
    </location>
</feature>
<dbReference type="PANTHER" id="PTHR33164:SF95">
    <property type="entry name" value="TRANSCRIPTIONAL REGULATOR"/>
    <property type="match status" value="1"/>
</dbReference>
<dbReference type="InterPro" id="IPR036390">
    <property type="entry name" value="WH_DNA-bd_sf"/>
</dbReference>
<dbReference type="PANTHER" id="PTHR33164">
    <property type="entry name" value="TRANSCRIPTIONAL REGULATOR, MARR FAMILY"/>
    <property type="match status" value="1"/>
</dbReference>
<dbReference type="InterPro" id="IPR036388">
    <property type="entry name" value="WH-like_DNA-bd_sf"/>
</dbReference>
<protein>
    <submittedName>
        <fullName evidence="5">MarR family transcriptional regulator</fullName>
    </submittedName>
</protein>
<dbReference type="Gene3D" id="1.10.10.10">
    <property type="entry name" value="Winged helix-like DNA-binding domain superfamily/Winged helix DNA-binding domain"/>
    <property type="match status" value="1"/>
</dbReference>
<accession>A0AAF1K5B5</accession>
<evidence type="ECO:0000256" key="1">
    <source>
        <dbReference type="ARBA" id="ARBA00023015"/>
    </source>
</evidence>
<dbReference type="GO" id="GO:0003700">
    <property type="term" value="F:DNA-binding transcription factor activity"/>
    <property type="evidence" value="ECO:0007669"/>
    <property type="project" value="InterPro"/>
</dbReference>
<name>A0AAF1K5B5_9PROT</name>
<dbReference type="PROSITE" id="PS01117">
    <property type="entry name" value="HTH_MARR_1"/>
    <property type="match status" value="1"/>
</dbReference>
<keyword evidence="1" id="KW-0805">Transcription regulation</keyword>
<evidence type="ECO:0000256" key="2">
    <source>
        <dbReference type="ARBA" id="ARBA00023125"/>
    </source>
</evidence>
<dbReference type="GO" id="GO:0003677">
    <property type="term" value="F:DNA binding"/>
    <property type="evidence" value="ECO:0007669"/>
    <property type="project" value="UniProtKB-KW"/>
</dbReference>
<dbReference type="AlphaFoldDB" id="A0AAF1K5B5"/>
<dbReference type="InterPro" id="IPR023187">
    <property type="entry name" value="Tscrpt_reg_MarR-type_CS"/>
</dbReference>
<dbReference type="SMART" id="SM00347">
    <property type="entry name" value="HTH_MARR"/>
    <property type="match status" value="1"/>
</dbReference>
<dbReference type="EMBL" id="JAAEDH010000016">
    <property type="protein sequence ID" value="MBR0656270.1"/>
    <property type="molecule type" value="Genomic_DNA"/>
</dbReference>
<dbReference type="Pfam" id="PF12802">
    <property type="entry name" value="MarR_2"/>
    <property type="match status" value="1"/>
</dbReference>
<proteinExistence type="predicted"/>
<dbReference type="InterPro" id="IPR039422">
    <property type="entry name" value="MarR/SlyA-like"/>
</dbReference>
<reference evidence="5" key="1">
    <citation type="submission" date="2020-01" db="EMBL/GenBank/DDBJ databases">
        <authorList>
            <person name="Rat A."/>
        </authorList>
    </citation>
    <scope>NUCLEOTIDE SEQUENCE</scope>
    <source>
        <strain evidence="5">LMG 28251</strain>
    </source>
</reference>
<keyword evidence="3" id="KW-0804">Transcription</keyword>
<keyword evidence="2" id="KW-0238">DNA-binding</keyword>
<organism evidence="5 6">
    <name type="scientific">Plastoroseomonas arctica</name>
    <dbReference type="NCBI Taxonomy" id="1509237"/>
    <lineage>
        <taxon>Bacteria</taxon>
        <taxon>Pseudomonadati</taxon>
        <taxon>Pseudomonadota</taxon>
        <taxon>Alphaproteobacteria</taxon>
        <taxon>Acetobacterales</taxon>
        <taxon>Acetobacteraceae</taxon>
        <taxon>Plastoroseomonas</taxon>
    </lineage>
</organism>
<evidence type="ECO:0000256" key="3">
    <source>
        <dbReference type="ARBA" id="ARBA00023163"/>
    </source>
</evidence>
<reference evidence="5" key="2">
    <citation type="journal article" date="2021" name="Syst. Appl. Microbiol.">
        <title>Roseomonas hellenica sp. nov., isolated from roots of wild-growing Alkanna tinctoria.</title>
        <authorList>
            <person name="Rat A."/>
            <person name="Naranjo H.D."/>
            <person name="Lebbe L."/>
            <person name="Cnockaert M."/>
            <person name="Krigas N."/>
            <person name="Grigoriadou K."/>
            <person name="Maloupa E."/>
            <person name="Willems A."/>
        </authorList>
    </citation>
    <scope>NUCLEOTIDE SEQUENCE</scope>
    <source>
        <strain evidence="5">LMG 28251</strain>
    </source>
</reference>
<sequence>MSSQVAHIDALRYEADYRLDESVGHLLRRAHQRHVAQFQIRAGDHGLTPPQFAALLRLVELGNVTQNRLGRLVAMDPATIQGVVRRLLARELVVATRDPMDRRTVVLSPTDSGRLVASAASPRAQSANESVLACLTDEERTKFLAMLRRVAGA</sequence>
<dbReference type="GO" id="GO:0006950">
    <property type="term" value="P:response to stress"/>
    <property type="evidence" value="ECO:0007669"/>
    <property type="project" value="TreeGrafter"/>
</dbReference>
<dbReference type="SUPFAM" id="SSF46785">
    <property type="entry name" value="Winged helix' DNA-binding domain"/>
    <property type="match status" value="1"/>
</dbReference>
<gene>
    <name evidence="5" type="ORF">GXW79_14405</name>
</gene>
<dbReference type="PROSITE" id="PS50995">
    <property type="entry name" value="HTH_MARR_2"/>
    <property type="match status" value="1"/>
</dbReference>
<evidence type="ECO:0000313" key="5">
    <source>
        <dbReference type="EMBL" id="MBR0656270.1"/>
    </source>
</evidence>
<dbReference type="InterPro" id="IPR000835">
    <property type="entry name" value="HTH_MarR-typ"/>
</dbReference>
<dbReference type="Proteomes" id="UP001196068">
    <property type="component" value="Unassembled WGS sequence"/>
</dbReference>